<dbReference type="RefSeq" id="WP_058124602.1">
    <property type="nucleotide sequence ID" value="NZ_CYRX01000033.1"/>
</dbReference>
<gene>
    <name evidence="1" type="ORF">THS5294_03387</name>
</gene>
<evidence type="ECO:0008006" key="3">
    <source>
        <dbReference type="Google" id="ProtNLM"/>
    </source>
</evidence>
<evidence type="ECO:0000313" key="2">
    <source>
        <dbReference type="Proteomes" id="UP000051298"/>
    </source>
</evidence>
<dbReference type="AlphaFoldDB" id="A0A0P1F347"/>
<dbReference type="PROSITE" id="PS51257">
    <property type="entry name" value="PROKAR_LIPOPROTEIN"/>
    <property type="match status" value="1"/>
</dbReference>
<name>A0A0P1F347_9RHOB</name>
<sequence>MLRPIGYLAALLAVTGCTSLDYNAVPVGRFEGSALVVWVGPGDEDTSGDGKFLYVPRTGDELEFFRDASAEASTGNEVIRPGPFYTNGGSIPRFVQNIRGFNAWAFGPAYIIHDWLFVVRKSANDGDPDALSQPIARMEFRETGLIMAETIKTVSAQYDLAPETGQAGSIIAPVTLGPISRALWEQTGACPAQQVAPEHLAIVDEINGVRFDAIIVAPDDGPSKLETLAAPKPSYVIVGTIDFAGR</sequence>
<evidence type="ECO:0000313" key="1">
    <source>
        <dbReference type="EMBL" id="CUH62073.1"/>
    </source>
</evidence>
<reference evidence="1 2" key="1">
    <citation type="submission" date="2015-09" db="EMBL/GenBank/DDBJ databases">
        <authorList>
            <consortium name="Swine Surveillance"/>
        </authorList>
    </citation>
    <scope>NUCLEOTIDE SEQUENCE [LARGE SCALE GENOMIC DNA]</scope>
    <source>
        <strain evidence="1 2">CECT 5294</strain>
    </source>
</reference>
<dbReference type="EMBL" id="CYRX01000033">
    <property type="protein sequence ID" value="CUH62073.1"/>
    <property type="molecule type" value="Genomic_DNA"/>
</dbReference>
<accession>A0A0P1F347</accession>
<organism evidence="1 2">
    <name type="scientific">Thalassobacter stenotrophicus</name>
    <dbReference type="NCBI Taxonomy" id="266809"/>
    <lineage>
        <taxon>Bacteria</taxon>
        <taxon>Pseudomonadati</taxon>
        <taxon>Pseudomonadota</taxon>
        <taxon>Alphaproteobacteria</taxon>
        <taxon>Rhodobacterales</taxon>
        <taxon>Roseobacteraceae</taxon>
        <taxon>Thalassobacter</taxon>
    </lineage>
</organism>
<proteinExistence type="predicted"/>
<dbReference type="Proteomes" id="UP000051298">
    <property type="component" value="Unassembled WGS sequence"/>
</dbReference>
<protein>
    <recommendedName>
        <fullName evidence="3">DUF1353 domain-containing protein</fullName>
    </recommendedName>
</protein>